<dbReference type="GO" id="GO:0004412">
    <property type="term" value="F:homoserine dehydrogenase activity"/>
    <property type="evidence" value="ECO:0007669"/>
    <property type="project" value="UniProtKB-EC"/>
</dbReference>
<dbReference type="Pfam" id="PF01842">
    <property type="entry name" value="ACT"/>
    <property type="match status" value="1"/>
</dbReference>
<proteinExistence type="inferred from homology"/>
<dbReference type="EMBL" id="CP065383">
    <property type="protein sequence ID" value="QPM69474.1"/>
    <property type="molecule type" value="Genomic_DNA"/>
</dbReference>
<keyword evidence="14" id="KW-1185">Reference proteome</keyword>
<dbReference type="Gene3D" id="3.30.70.260">
    <property type="match status" value="1"/>
</dbReference>
<dbReference type="InterPro" id="IPR045865">
    <property type="entry name" value="ACT-like_dom_sf"/>
</dbReference>
<keyword evidence="7" id="KW-0791">Threonine biosynthesis</keyword>
<evidence type="ECO:0000256" key="8">
    <source>
        <dbReference type="ARBA" id="ARBA00023002"/>
    </source>
</evidence>
<keyword evidence="9" id="KW-0486">Methionine biosynthesis</keyword>
<evidence type="ECO:0000256" key="7">
    <source>
        <dbReference type="ARBA" id="ARBA00022697"/>
    </source>
</evidence>
<protein>
    <recommendedName>
        <fullName evidence="5">Homoserine dehydrogenase</fullName>
        <ecNumber evidence="4">1.1.1.3</ecNumber>
    </recommendedName>
</protein>
<sequence length="429" mass="47017">MRQIKVGVIGFGTVGMGTVKALWNQKEEIEKELGVGVKVVKIVDKEWMIGRPMVVPPDIKSSDPSEVIDDPEIEIVVEAMGGIDPAFDYVSQALARGKTVITPNKELIAKKGRELFQLSAENETDVYFEGAVGGGIPIIHTLKEQLLGDDILEVIGIVNGTTNYILSEMSLRKTSFEKALEDAKRKGFAEPIPTNDVEGYDSTYKIAILATLCFHGRVDVEKVYREGITRILTDDIEYARELGYTIKLLAIARRIGEDIELRVQPVLLPLSHPLSTVFGVENAIYVRSRTRDLTFRGPGAGGDATGSAMVGDIIDAIRNIKYEARGRVGCTCMRDLTVLPMESLISQNCVRVLALDVPGVLGKIASEFGNSGVSLSAVKQPVSTPGKLTNIYFLTHRIQERNIQKAIQSIQNLDVVKDVYAIRVEDGES</sequence>
<dbReference type="InterPro" id="IPR016204">
    <property type="entry name" value="HDH"/>
</dbReference>
<dbReference type="GO" id="GO:0009086">
    <property type="term" value="P:methionine biosynthetic process"/>
    <property type="evidence" value="ECO:0007669"/>
    <property type="project" value="UniProtKB-KW"/>
</dbReference>
<dbReference type="GO" id="GO:0050661">
    <property type="term" value="F:NADP binding"/>
    <property type="evidence" value="ECO:0007669"/>
    <property type="project" value="InterPro"/>
</dbReference>
<dbReference type="PANTHER" id="PTHR43331">
    <property type="entry name" value="HOMOSERINE DEHYDROGENASE"/>
    <property type="match status" value="1"/>
</dbReference>
<name>A0A7T1AP27_ATRLM</name>
<comment type="similarity">
    <text evidence="3">Belongs to the homoserine dehydrogenase family.</text>
</comment>
<evidence type="ECO:0000259" key="12">
    <source>
        <dbReference type="PROSITE" id="PS51671"/>
    </source>
</evidence>
<evidence type="ECO:0000256" key="10">
    <source>
        <dbReference type="PIRSR" id="PIRSR000098-1"/>
    </source>
</evidence>
<evidence type="ECO:0000256" key="9">
    <source>
        <dbReference type="ARBA" id="ARBA00023167"/>
    </source>
</evidence>
<dbReference type="FunFam" id="3.30.360.10:FF:000005">
    <property type="entry name" value="Homoserine dehydrogenase"/>
    <property type="match status" value="1"/>
</dbReference>
<feature type="active site" description="Proton donor" evidence="10">
    <location>
        <position position="205"/>
    </location>
</feature>
<gene>
    <name evidence="13" type="primary">hom</name>
    <name evidence="13" type="ORF">RT761_02707</name>
</gene>
<dbReference type="UniPathway" id="UPA00050">
    <property type="reaction ID" value="UER00063"/>
</dbReference>
<evidence type="ECO:0000313" key="14">
    <source>
        <dbReference type="Proteomes" id="UP000594463"/>
    </source>
</evidence>
<evidence type="ECO:0000256" key="4">
    <source>
        <dbReference type="ARBA" id="ARBA00013213"/>
    </source>
</evidence>
<feature type="binding site" evidence="11">
    <location>
        <position position="190"/>
    </location>
    <ligand>
        <name>L-homoserine</name>
        <dbReference type="ChEBI" id="CHEBI:57476"/>
    </ligand>
</feature>
<comment type="pathway">
    <text evidence="1">Amino-acid biosynthesis; L-threonine biosynthesis; L-threonine from L-aspartate: step 3/5.</text>
</comment>
<keyword evidence="6" id="KW-0028">Amino-acid biosynthesis</keyword>
<dbReference type="InterPro" id="IPR002912">
    <property type="entry name" value="ACT_dom"/>
</dbReference>
<dbReference type="PIRSF" id="PIRSF000098">
    <property type="entry name" value="Homoser_dehydrog"/>
    <property type="match status" value="1"/>
</dbReference>
<evidence type="ECO:0000256" key="1">
    <source>
        <dbReference type="ARBA" id="ARBA00005056"/>
    </source>
</evidence>
<dbReference type="NCBIfam" id="NF004976">
    <property type="entry name" value="PRK06349.1"/>
    <property type="match status" value="1"/>
</dbReference>
<evidence type="ECO:0000313" key="13">
    <source>
        <dbReference type="EMBL" id="QPM69474.1"/>
    </source>
</evidence>
<dbReference type="PROSITE" id="PS51671">
    <property type="entry name" value="ACT"/>
    <property type="match status" value="1"/>
</dbReference>
<dbReference type="Pfam" id="PF03447">
    <property type="entry name" value="NAD_binding_3"/>
    <property type="match status" value="1"/>
</dbReference>
<dbReference type="InterPro" id="IPR036291">
    <property type="entry name" value="NAD(P)-bd_dom_sf"/>
</dbReference>
<dbReference type="RefSeq" id="WP_218111951.1">
    <property type="nucleotide sequence ID" value="NZ_CP065383.1"/>
</dbReference>
<dbReference type="UniPathway" id="UPA00051">
    <property type="reaction ID" value="UER00465"/>
</dbReference>
<dbReference type="InterPro" id="IPR005106">
    <property type="entry name" value="Asp/hSer_DH_NAD-bd"/>
</dbReference>
<dbReference type="KEGG" id="alam:RT761_02707"/>
<keyword evidence="8 13" id="KW-0560">Oxidoreductase</keyword>
<comment type="pathway">
    <text evidence="2">Amino-acid biosynthesis; L-methionine biosynthesis via de novo pathway; L-homoserine from L-aspartate: step 3/3.</text>
</comment>
<dbReference type="InterPro" id="IPR001342">
    <property type="entry name" value="HDH_cat"/>
</dbReference>
<organism evidence="13 14">
    <name type="scientific">Atribacter laminatus</name>
    <dbReference type="NCBI Taxonomy" id="2847778"/>
    <lineage>
        <taxon>Bacteria</taxon>
        <taxon>Pseudomonadati</taxon>
        <taxon>Atribacterota</taxon>
        <taxon>Atribacteria</taxon>
        <taxon>Atribacterales</taxon>
        <taxon>Atribacteraceae</taxon>
        <taxon>Atribacter</taxon>
    </lineage>
</organism>
<dbReference type="Pfam" id="PF00742">
    <property type="entry name" value="Homoserine_dh"/>
    <property type="match status" value="1"/>
</dbReference>
<accession>A0A7T1AP27</accession>
<evidence type="ECO:0000256" key="2">
    <source>
        <dbReference type="ARBA" id="ARBA00005062"/>
    </source>
</evidence>
<feature type="domain" description="ACT" evidence="12">
    <location>
        <begin position="349"/>
        <end position="424"/>
    </location>
</feature>
<evidence type="ECO:0000256" key="6">
    <source>
        <dbReference type="ARBA" id="ARBA00022605"/>
    </source>
</evidence>
<dbReference type="CDD" id="cd04881">
    <property type="entry name" value="ACT_HSDH-Hom"/>
    <property type="match status" value="1"/>
</dbReference>
<dbReference type="AlphaFoldDB" id="A0A7T1AP27"/>
<keyword evidence="11" id="KW-0521">NADP</keyword>
<dbReference type="SUPFAM" id="SSF55021">
    <property type="entry name" value="ACT-like"/>
    <property type="match status" value="1"/>
</dbReference>
<dbReference type="SUPFAM" id="SSF51735">
    <property type="entry name" value="NAD(P)-binding Rossmann-fold domains"/>
    <property type="match status" value="1"/>
</dbReference>
<dbReference type="SUPFAM" id="SSF55347">
    <property type="entry name" value="Glyceraldehyde-3-phosphate dehydrogenase-like, C-terminal domain"/>
    <property type="match status" value="1"/>
</dbReference>
<evidence type="ECO:0000256" key="3">
    <source>
        <dbReference type="ARBA" id="ARBA00006753"/>
    </source>
</evidence>
<dbReference type="GO" id="GO:0009088">
    <property type="term" value="P:threonine biosynthetic process"/>
    <property type="evidence" value="ECO:0007669"/>
    <property type="project" value="UniProtKB-UniPathway"/>
</dbReference>
<evidence type="ECO:0000256" key="11">
    <source>
        <dbReference type="PIRSR" id="PIRSR000098-2"/>
    </source>
</evidence>
<evidence type="ECO:0000256" key="5">
    <source>
        <dbReference type="ARBA" id="ARBA00013376"/>
    </source>
</evidence>
<dbReference type="Gene3D" id="3.30.360.10">
    <property type="entry name" value="Dihydrodipicolinate Reductase, domain 2"/>
    <property type="match status" value="1"/>
</dbReference>
<dbReference type="PANTHER" id="PTHR43331:SF1">
    <property type="entry name" value="HOMOSERINE DEHYDROGENASE"/>
    <property type="match status" value="1"/>
</dbReference>
<dbReference type="EC" id="1.1.1.3" evidence="4"/>
<feature type="binding site" evidence="11">
    <location>
        <position position="105"/>
    </location>
    <ligand>
        <name>NADPH</name>
        <dbReference type="ChEBI" id="CHEBI:57783"/>
    </ligand>
</feature>
<dbReference type="Proteomes" id="UP000594463">
    <property type="component" value="Chromosome"/>
</dbReference>
<dbReference type="Gene3D" id="3.40.50.720">
    <property type="entry name" value="NAD(P)-binding Rossmann-like Domain"/>
    <property type="match status" value="1"/>
</dbReference>
<reference evidence="13 14" key="1">
    <citation type="journal article" date="2021" name="Nat. Commun.">
        <title>Isolation of a member of the candidate phylum Atribacteria reveals a unique cell membrane structure.</title>
        <authorList>
            <person name="Taiki K."/>
            <person name="Nobu M.K."/>
            <person name="Kusada H."/>
            <person name="Meng X.-Y."/>
            <person name="Hosoki N."/>
            <person name="Uematsu K."/>
            <person name="Yoshioka H."/>
            <person name="Kamagata Y."/>
            <person name="Tamaki H."/>
        </authorList>
    </citation>
    <scope>NUCLEOTIDE SEQUENCE [LARGE SCALE GENOMIC DNA]</scope>
    <source>
        <strain evidence="13 14">RT761</strain>
    </source>
</reference>